<sequence>MARVYEVGNESNYAETPGLVMLIECDLTPPPIAIGKIEYYFNRFENFIERHPDCEHTPPDYYYGVLVNVDEEIDTEDLKELVDDTKLPIYERADGKKKPDPTQSYGHKYCTKFSKLKPELTPAGQEWLHKTLKYLQKYMELGVVDKAYVSKYNHNFNKKNGLDEEANIKLFYTDIELNNDKFRSFAFATHPDAYDPLTMQKLPMQDLLRILSTPELKEWGEWDTWEQAWIMACEIIPNELKTWQITEATWEKLKKDYPNATRIITDRQKLLNEKLNELKSHWEQFSL</sequence>
<keyword evidence="2" id="KW-1185">Reference proteome</keyword>
<dbReference type="EMBL" id="BAMD01000068">
    <property type="protein sequence ID" value="GAF05109.1"/>
    <property type="molecule type" value="Genomic_DNA"/>
</dbReference>
<dbReference type="OrthoDB" id="882303at2"/>
<comment type="caution">
    <text evidence="1">The sequence shown here is derived from an EMBL/GenBank/DDBJ whole genome shotgun (WGS) entry which is preliminary data.</text>
</comment>
<accession>W7YRR3</accession>
<evidence type="ECO:0000313" key="2">
    <source>
        <dbReference type="Proteomes" id="UP000019402"/>
    </source>
</evidence>
<name>W7YRR3_9BACT</name>
<dbReference type="Proteomes" id="UP000019402">
    <property type="component" value="Unassembled WGS sequence"/>
</dbReference>
<proteinExistence type="predicted"/>
<evidence type="ECO:0000313" key="1">
    <source>
        <dbReference type="EMBL" id="GAF05109.1"/>
    </source>
</evidence>
<dbReference type="RefSeq" id="WP_027472157.1">
    <property type="nucleotide sequence ID" value="NZ_BAMD01000068.1"/>
</dbReference>
<dbReference type="STRING" id="869213.GCA_000517085_02576"/>
<organism evidence="1 2">
    <name type="scientific">Saccharicrinis fermentans DSM 9555 = JCM 21142</name>
    <dbReference type="NCBI Taxonomy" id="869213"/>
    <lineage>
        <taxon>Bacteria</taxon>
        <taxon>Pseudomonadati</taxon>
        <taxon>Bacteroidota</taxon>
        <taxon>Bacteroidia</taxon>
        <taxon>Marinilabiliales</taxon>
        <taxon>Marinilabiliaceae</taxon>
        <taxon>Saccharicrinis</taxon>
    </lineage>
</organism>
<protein>
    <submittedName>
        <fullName evidence="1">Uncharacterized protein</fullName>
    </submittedName>
</protein>
<dbReference type="AlphaFoldDB" id="W7YRR3"/>
<gene>
    <name evidence="1" type="ORF">JCM21142_93833</name>
</gene>
<reference evidence="1 2" key="1">
    <citation type="journal article" date="2014" name="Genome Announc.">
        <title>Draft Genome Sequence of Cytophaga fermentans JCM 21142T, a Facultative Anaerobe Isolated from Marine Mud.</title>
        <authorList>
            <person name="Starns D."/>
            <person name="Oshima K."/>
            <person name="Suda W."/>
            <person name="Iino T."/>
            <person name="Yuki M."/>
            <person name="Inoue J."/>
            <person name="Kitamura K."/>
            <person name="Iida T."/>
            <person name="Darby A."/>
            <person name="Hattori M."/>
            <person name="Ohkuma M."/>
        </authorList>
    </citation>
    <scope>NUCLEOTIDE SEQUENCE [LARGE SCALE GENOMIC DNA]</scope>
    <source>
        <strain evidence="1 2">JCM 21142</strain>
    </source>
</reference>